<proteinExistence type="predicted"/>
<dbReference type="EMBL" id="MAYW01000038">
    <property type="protein sequence ID" value="ODS33102.1"/>
    <property type="molecule type" value="Genomic_DNA"/>
</dbReference>
<evidence type="ECO:0000313" key="2">
    <source>
        <dbReference type="Proteomes" id="UP000094056"/>
    </source>
</evidence>
<name>A0A1E3XBU9_9BACT</name>
<organism evidence="1 2">
    <name type="scientific">Candidatus Scalindua rubra</name>
    <dbReference type="NCBI Taxonomy" id="1872076"/>
    <lineage>
        <taxon>Bacteria</taxon>
        <taxon>Pseudomonadati</taxon>
        <taxon>Planctomycetota</taxon>
        <taxon>Candidatus Brocadiia</taxon>
        <taxon>Candidatus Brocadiales</taxon>
        <taxon>Candidatus Scalinduaceae</taxon>
        <taxon>Candidatus Scalindua</taxon>
    </lineage>
</organism>
<protein>
    <submittedName>
        <fullName evidence="1">Uncharacterized protein</fullName>
    </submittedName>
</protein>
<evidence type="ECO:0000313" key="1">
    <source>
        <dbReference type="EMBL" id="ODS33102.1"/>
    </source>
</evidence>
<feature type="non-terminal residue" evidence="1">
    <location>
        <position position="1"/>
    </location>
</feature>
<sequence length="43" mass="4699">GSFTYIEGSGHWAERHVEGTYSKAGVFRGPSIELTISLMAEVK</sequence>
<dbReference type="AlphaFoldDB" id="A0A1E3XBU9"/>
<gene>
    <name evidence="1" type="ORF">SCARUB_01801</name>
</gene>
<accession>A0A1E3XBU9</accession>
<comment type="caution">
    <text evidence="1">The sequence shown here is derived from an EMBL/GenBank/DDBJ whole genome shotgun (WGS) entry which is preliminary data.</text>
</comment>
<dbReference type="Proteomes" id="UP000094056">
    <property type="component" value="Unassembled WGS sequence"/>
</dbReference>
<reference evidence="1 2" key="1">
    <citation type="submission" date="2016-07" db="EMBL/GenBank/DDBJ databases">
        <title>Draft genome of Scalindua rubra, obtained from a brine-seawater interface in the Red Sea, sheds light on salt adaptation in anammox bacteria.</title>
        <authorList>
            <person name="Speth D.R."/>
            <person name="Lagkouvardos I."/>
            <person name="Wang Y."/>
            <person name="Qian P.-Y."/>
            <person name="Dutilh B.E."/>
            <person name="Jetten M.S."/>
        </authorList>
    </citation>
    <scope>NUCLEOTIDE SEQUENCE [LARGE SCALE GENOMIC DNA]</scope>
    <source>
        <strain evidence="1">BSI-1</strain>
    </source>
</reference>